<keyword evidence="2" id="KW-1185">Reference proteome</keyword>
<dbReference type="Proteomes" id="UP000237105">
    <property type="component" value="Unassembled WGS sequence"/>
</dbReference>
<dbReference type="OrthoDB" id="288590at2759"/>
<reference evidence="2" key="1">
    <citation type="submission" date="2016-06" db="EMBL/GenBank/DDBJ databases">
        <title>Parallel loss of symbiosis genes in relatives of nitrogen-fixing non-legume Parasponia.</title>
        <authorList>
            <person name="Van Velzen R."/>
            <person name="Holmer R."/>
            <person name="Bu F."/>
            <person name="Rutten L."/>
            <person name="Van Zeijl A."/>
            <person name="Liu W."/>
            <person name="Santuari L."/>
            <person name="Cao Q."/>
            <person name="Sharma T."/>
            <person name="Shen D."/>
            <person name="Roswanjaya Y."/>
            <person name="Wardhani T."/>
            <person name="Kalhor M.S."/>
            <person name="Jansen J."/>
            <person name="Van den Hoogen J."/>
            <person name="Gungor B."/>
            <person name="Hartog M."/>
            <person name="Hontelez J."/>
            <person name="Verver J."/>
            <person name="Yang W.-C."/>
            <person name="Schijlen E."/>
            <person name="Repin R."/>
            <person name="Schilthuizen M."/>
            <person name="Schranz E."/>
            <person name="Heidstra R."/>
            <person name="Miyata K."/>
            <person name="Fedorova E."/>
            <person name="Kohlen W."/>
            <person name="Bisseling T."/>
            <person name="Smit S."/>
            <person name="Geurts R."/>
        </authorList>
    </citation>
    <scope>NUCLEOTIDE SEQUENCE [LARGE SCALE GENOMIC DNA]</scope>
    <source>
        <strain evidence="2">cv. WU1-14</strain>
    </source>
</reference>
<dbReference type="EMBL" id="JXTB01000103">
    <property type="protein sequence ID" value="PON63580.1"/>
    <property type="molecule type" value="Genomic_DNA"/>
</dbReference>
<proteinExistence type="predicted"/>
<accession>A0A2P5CR98</accession>
<sequence>MDVKRKPKIPAIEFSLEDLKPGTKSWGSRHANNSFMDQPFDLPKEIKERNTSEKPFRGYYSSNVVYESMGFGNSNNQDEARKFANIFGPSGNNYFR</sequence>
<evidence type="ECO:0000313" key="2">
    <source>
        <dbReference type="Proteomes" id="UP000237105"/>
    </source>
</evidence>
<dbReference type="AlphaFoldDB" id="A0A2P5CR98"/>
<protein>
    <submittedName>
        <fullName evidence="1">Uncharacterized protein</fullName>
    </submittedName>
</protein>
<organism evidence="1 2">
    <name type="scientific">Parasponia andersonii</name>
    <name type="common">Sponia andersonii</name>
    <dbReference type="NCBI Taxonomy" id="3476"/>
    <lineage>
        <taxon>Eukaryota</taxon>
        <taxon>Viridiplantae</taxon>
        <taxon>Streptophyta</taxon>
        <taxon>Embryophyta</taxon>
        <taxon>Tracheophyta</taxon>
        <taxon>Spermatophyta</taxon>
        <taxon>Magnoliopsida</taxon>
        <taxon>eudicotyledons</taxon>
        <taxon>Gunneridae</taxon>
        <taxon>Pentapetalae</taxon>
        <taxon>rosids</taxon>
        <taxon>fabids</taxon>
        <taxon>Rosales</taxon>
        <taxon>Cannabaceae</taxon>
        <taxon>Parasponia</taxon>
    </lineage>
</organism>
<name>A0A2P5CR98_PARAD</name>
<evidence type="ECO:0000313" key="1">
    <source>
        <dbReference type="EMBL" id="PON63580.1"/>
    </source>
</evidence>
<gene>
    <name evidence="1" type="ORF">PanWU01x14_130540</name>
</gene>
<comment type="caution">
    <text evidence="1">The sequence shown here is derived from an EMBL/GenBank/DDBJ whole genome shotgun (WGS) entry which is preliminary data.</text>
</comment>